<reference evidence="10 11" key="1">
    <citation type="submission" date="2020-01" db="EMBL/GenBank/DDBJ databases">
        <title>Paenibacillus soybeanensis sp. nov. isolated from the nodules of soybean (Glycine max(L.) Merr).</title>
        <authorList>
            <person name="Wang H."/>
        </authorList>
    </citation>
    <scope>NUCLEOTIDE SEQUENCE [LARGE SCALE GENOMIC DNA]</scope>
    <source>
        <strain evidence="10 11">T1</strain>
    </source>
</reference>
<evidence type="ECO:0000256" key="8">
    <source>
        <dbReference type="SAM" id="Phobius"/>
    </source>
</evidence>
<name>A0ABW9XUX7_9BACL</name>
<keyword evidence="4 8" id="KW-0812">Transmembrane</keyword>
<feature type="domain" description="Polysaccharide chain length determinant N-terminal" evidence="9">
    <location>
        <begin position="2"/>
        <end position="92"/>
    </location>
</feature>
<comment type="similarity">
    <text evidence="2">Belongs to the CpsC/CapA family.</text>
</comment>
<keyword evidence="3" id="KW-1003">Cell membrane</keyword>
<dbReference type="PANTHER" id="PTHR32309">
    <property type="entry name" value="TYROSINE-PROTEIN KINASE"/>
    <property type="match status" value="1"/>
</dbReference>
<gene>
    <name evidence="10" type="ORF">GT019_20875</name>
</gene>
<dbReference type="InterPro" id="IPR050445">
    <property type="entry name" value="Bact_polysacc_biosynth/exp"/>
</dbReference>
<evidence type="ECO:0000256" key="1">
    <source>
        <dbReference type="ARBA" id="ARBA00004651"/>
    </source>
</evidence>
<sequence length="252" mass="27529">MELLRYWSVIRKRLWMIALLVVVSCTAVGFYSTHYLPSQFEASAQLIVNNQQTDTTKTATSIDVGSISSSTMVIKTYKEIIRTPRIMKKVADRYPDLHASPEELIAKISVKSVNETQVMSITAVDGSYVRAAKMANAVSTVFQQEIKTLMKLDNVSVLNLADTTKHPQAVSPHPPTNIVVAFILSAMVGVGIAFVLDQLNNTVKNEEEIRDLLGVPVLGAIPKVKRRDLSDKGAQPKMTSLGGGGKNVTLDS</sequence>
<dbReference type="Proteomes" id="UP000665561">
    <property type="component" value="Unassembled WGS sequence"/>
</dbReference>
<evidence type="ECO:0000313" key="10">
    <source>
        <dbReference type="EMBL" id="NBD26331.1"/>
    </source>
</evidence>
<dbReference type="EMBL" id="JAAAMV010000020">
    <property type="protein sequence ID" value="NBD26331.1"/>
    <property type="molecule type" value="Genomic_DNA"/>
</dbReference>
<dbReference type="RefSeq" id="WP_161745135.1">
    <property type="nucleotide sequence ID" value="NZ_JAAAMV010000020.1"/>
</dbReference>
<keyword evidence="11" id="KW-1185">Reference proteome</keyword>
<feature type="transmembrane region" description="Helical" evidence="8">
    <location>
        <begin position="14"/>
        <end position="32"/>
    </location>
</feature>
<evidence type="ECO:0000256" key="5">
    <source>
        <dbReference type="ARBA" id="ARBA00022989"/>
    </source>
</evidence>
<evidence type="ECO:0000256" key="2">
    <source>
        <dbReference type="ARBA" id="ARBA00006683"/>
    </source>
</evidence>
<keyword evidence="6 8" id="KW-0472">Membrane</keyword>
<dbReference type="Pfam" id="PF02706">
    <property type="entry name" value="Wzz"/>
    <property type="match status" value="1"/>
</dbReference>
<evidence type="ECO:0000256" key="4">
    <source>
        <dbReference type="ARBA" id="ARBA00022692"/>
    </source>
</evidence>
<dbReference type="PANTHER" id="PTHR32309:SF13">
    <property type="entry name" value="FERRIC ENTEROBACTIN TRANSPORT PROTEIN FEPE"/>
    <property type="match status" value="1"/>
</dbReference>
<evidence type="ECO:0000256" key="7">
    <source>
        <dbReference type="SAM" id="MobiDB-lite"/>
    </source>
</evidence>
<feature type="transmembrane region" description="Helical" evidence="8">
    <location>
        <begin position="178"/>
        <end position="196"/>
    </location>
</feature>
<evidence type="ECO:0000256" key="3">
    <source>
        <dbReference type="ARBA" id="ARBA00022475"/>
    </source>
</evidence>
<evidence type="ECO:0000256" key="6">
    <source>
        <dbReference type="ARBA" id="ARBA00023136"/>
    </source>
</evidence>
<proteinExistence type="inferred from homology"/>
<dbReference type="InterPro" id="IPR003856">
    <property type="entry name" value="LPS_length_determ_N"/>
</dbReference>
<comment type="subcellular location">
    <subcellularLocation>
        <location evidence="1">Cell membrane</location>
        <topology evidence="1">Multi-pass membrane protein</topology>
    </subcellularLocation>
</comment>
<evidence type="ECO:0000259" key="9">
    <source>
        <dbReference type="Pfam" id="PF02706"/>
    </source>
</evidence>
<evidence type="ECO:0000313" key="11">
    <source>
        <dbReference type="Proteomes" id="UP000665561"/>
    </source>
</evidence>
<comment type="caution">
    <text evidence="10">The sequence shown here is derived from an EMBL/GenBank/DDBJ whole genome shotgun (WGS) entry which is preliminary data.</text>
</comment>
<protein>
    <submittedName>
        <fullName evidence="10">Lipopolysaccharide biosynthesis protein</fullName>
    </submittedName>
</protein>
<organism evidence="10 11">
    <name type="scientific">Paenibacillus glycinis</name>
    <dbReference type="NCBI Taxonomy" id="2697035"/>
    <lineage>
        <taxon>Bacteria</taxon>
        <taxon>Bacillati</taxon>
        <taxon>Bacillota</taxon>
        <taxon>Bacilli</taxon>
        <taxon>Bacillales</taxon>
        <taxon>Paenibacillaceae</taxon>
        <taxon>Paenibacillus</taxon>
    </lineage>
</organism>
<accession>A0ABW9XUX7</accession>
<feature type="region of interest" description="Disordered" evidence="7">
    <location>
        <begin position="228"/>
        <end position="252"/>
    </location>
</feature>
<dbReference type="PROSITE" id="PS51257">
    <property type="entry name" value="PROKAR_LIPOPROTEIN"/>
    <property type="match status" value="1"/>
</dbReference>
<keyword evidence="5 8" id="KW-1133">Transmembrane helix</keyword>